<evidence type="ECO:0000256" key="12">
    <source>
        <dbReference type="PROSITE-ProRule" id="PRU00339"/>
    </source>
</evidence>
<dbReference type="InterPro" id="IPR010817">
    <property type="entry name" value="HemY_N"/>
</dbReference>
<keyword evidence="6 14" id="KW-0812">Transmembrane</keyword>
<evidence type="ECO:0000256" key="1">
    <source>
        <dbReference type="ARBA" id="ARBA00002962"/>
    </source>
</evidence>
<name>Q0A580_ALKEH</name>
<gene>
    <name evidence="16" type="ordered locus">Mlg_2667</name>
</gene>
<dbReference type="InterPro" id="IPR005254">
    <property type="entry name" value="Heme_biosyn_assoc_TPR_pro"/>
</dbReference>
<dbReference type="Proteomes" id="UP000001962">
    <property type="component" value="Chromosome"/>
</dbReference>
<evidence type="ECO:0000313" key="17">
    <source>
        <dbReference type="Proteomes" id="UP000001962"/>
    </source>
</evidence>
<feature type="domain" description="HemY N-terminal" evidence="15">
    <location>
        <begin position="26"/>
        <end position="131"/>
    </location>
</feature>
<feature type="transmembrane region" description="Helical" evidence="14">
    <location>
        <begin position="42"/>
        <end position="62"/>
    </location>
</feature>
<evidence type="ECO:0000256" key="6">
    <source>
        <dbReference type="ARBA" id="ARBA00022692"/>
    </source>
</evidence>
<dbReference type="InterPro" id="IPR051012">
    <property type="entry name" value="CellSynth/LPSAsmb/PSIAsmb"/>
</dbReference>
<keyword evidence="17" id="KW-1185">Reference proteome</keyword>
<evidence type="ECO:0000313" key="16">
    <source>
        <dbReference type="EMBL" id="ABI58007.1"/>
    </source>
</evidence>
<dbReference type="GO" id="GO:0006779">
    <property type="term" value="P:porphyrin-containing compound biosynthetic process"/>
    <property type="evidence" value="ECO:0007669"/>
    <property type="project" value="UniProtKB-KW"/>
</dbReference>
<keyword evidence="4" id="KW-1003">Cell membrane</keyword>
<dbReference type="SUPFAM" id="SSF48452">
    <property type="entry name" value="TPR-like"/>
    <property type="match status" value="2"/>
</dbReference>
<evidence type="ECO:0000256" key="11">
    <source>
        <dbReference type="ARBA" id="ARBA00023244"/>
    </source>
</evidence>
<evidence type="ECO:0000259" key="15">
    <source>
        <dbReference type="Pfam" id="PF07219"/>
    </source>
</evidence>
<dbReference type="EMBL" id="CP000453">
    <property type="protein sequence ID" value="ABI58007.1"/>
    <property type="molecule type" value="Genomic_DNA"/>
</dbReference>
<dbReference type="eggNOG" id="COG3071">
    <property type="taxonomic scope" value="Bacteria"/>
</dbReference>
<dbReference type="PANTHER" id="PTHR45586">
    <property type="entry name" value="TPR REPEAT-CONTAINING PROTEIN PA4667"/>
    <property type="match status" value="1"/>
</dbReference>
<dbReference type="InterPro" id="IPR011990">
    <property type="entry name" value="TPR-like_helical_dom_sf"/>
</dbReference>
<keyword evidence="5" id="KW-0997">Cell inner membrane</keyword>
<evidence type="ECO:0000256" key="9">
    <source>
        <dbReference type="ARBA" id="ARBA00022989"/>
    </source>
</evidence>
<comment type="pathway">
    <text evidence="3">Porphyrin-containing compound metabolism; protoheme biosynthesis.</text>
</comment>
<dbReference type="Pfam" id="PF07219">
    <property type="entry name" value="HemY_N"/>
    <property type="match status" value="1"/>
</dbReference>
<dbReference type="HOGENOM" id="CLU_037501_2_1_6"/>
<evidence type="ECO:0000256" key="13">
    <source>
        <dbReference type="SAM" id="MobiDB-lite"/>
    </source>
</evidence>
<dbReference type="UniPathway" id="UPA00252"/>
<reference evidence="17" key="1">
    <citation type="submission" date="2006-08" db="EMBL/GenBank/DDBJ databases">
        <title>Complete sequence of Alkalilimnicola ehrilichei MLHE-1.</title>
        <authorList>
            <person name="Copeland A."/>
            <person name="Lucas S."/>
            <person name="Lapidus A."/>
            <person name="Barry K."/>
            <person name="Detter J.C."/>
            <person name="Glavina del Rio T."/>
            <person name="Hammon N."/>
            <person name="Israni S."/>
            <person name="Dalin E."/>
            <person name="Tice H."/>
            <person name="Pitluck S."/>
            <person name="Sims D."/>
            <person name="Brettin T."/>
            <person name="Bruce D."/>
            <person name="Han C."/>
            <person name="Tapia R."/>
            <person name="Gilna P."/>
            <person name="Schmutz J."/>
            <person name="Larimer F."/>
            <person name="Land M."/>
            <person name="Hauser L."/>
            <person name="Kyrpides N."/>
            <person name="Mikhailova N."/>
            <person name="Oremland R.S."/>
            <person name="Hoeft S.E."/>
            <person name="Switzer-Blum J."/>
            <person name="Kulp T."/>
            <person name="King G."/>
            <person name="Tabita R."/>
            <person name="Witte B."/>
            <person name="Santini J.M."/>
            <person name="Basu P."/>
            <person name="Hollibaugh J.T."/>
            <person name="Xie G."/>
            <person name="Stolz J.F."/>
            <person name="Richardson P."/>
        </authorList>
    </citation>
    <scope>NUCLEOTIDE SEQUENCE [LARGE SCALE GENOMIC DNA]</scope>
    <source>
        <strain evidence="17">ATCC BAA-1101 / DSM 17681 / MLHE-1</strain>
    </source>
</reference>
<organism evidence="16 17">
    <name type="scientific">Alkalilimnicola ehrlichii (strain ATCC BAA-1101 / DSM 17681 / MLHE-1)</name>
    <dbReference type="NCBI Taxonomy" id="187272"/>
    <lineage>
        <taxon>Bacteria</taxon>
        <taxon>Pseudomonadati</taxon>
        <taxon>Pseudomonadota</taxon>
        <taxon>Gammaproteobacteria</taxon>
        <taxon>Chromatiales</taxon>
        <taxon>Ectothiorhodospiraceae</taxon>
        <taxon>Alkalilimnicola</taxon>
    </lineage>
</organism>
<evidence type="ECO:0000256" key="5">
    <source>
        <dbReference type="ARBA" id="ARBA00022519"/>
    </source>
</evidence>
<evidence type="ECO:0000256" key="8">
    <source>
        <dbReference type="ARBA" id="ARBA00022803"/>
    </source>
</evidence>
<evidence type="ECO:0000256" key="3">
    <source>
        <dbReference type="ARBA" id="ARBA00004744"/>
    </source>
</evidence>
<dbReference type="NCBIfam" id="TIGR00540">
    <property type="entry name" value="TPR_hemY_coli"/>
    <property type="match status" value="1"/>
</dbReference>
<evidence type="ECO:0000256" key="10">
    <source>
        <dbReference type="ARBA" id="ARBA00023136"/>
    </source>
</evidence>
<keyword evidence="9 14" id="KW-1133">Transmembrane helix</keyword>
<dbReference type="KEGG" id="aeh:Mlg_2667"/>
<dbReference type="Gene3D" id="1.25.40.10">
    <property type="entry name" value="Tetratricopeptide repeat domain"/>
    <property type="match status" value="2"/>
</dbReference>
<accession>Q0A580</accession>
<comment type="subcellular location">
    <subcellularLocation>
        <location evidence="2">Cell inner membrane</location>
        <topology evidence="2">Multi-pass membrane protein</topology>
    </subcellularLocation>
</comment>
<dbReference type="RefSeq" id="WP_011630400.1">
    <property type="nucleotide sequence ID" value="NC_008340.1"/>
</dbReference>
<evidence type="ECO:0000256" key="7">
    <source>
        <dbReference type="ARBA" id="ARBA00022737"/>
    </source>
</evidence>
<keyword evidence="8 12" id="KW-0802">TPR repeat</keyword>
<dbReference type="AlphaFoldDB" id="Q0A580"/>
<protein>
    <submittedName>
        <fullName evidence="16">HemY domain protein</fullName>
    </submittedName>
</protein>
<dbReference type="GO" id="GO:0042168">
    <property type="term" value="P:heme metabolic process"/>
    <property type="evidence" value="ECO:0007669"/>
    <property type="project" value="InterPro"/>
</dbReference>
<dbReference type="OrthoDB" id="7053339at2"/>
<evidence type="ECO:0000256" key="2">
    <source>
        <dbReference type="ARBA" id="ARBA00004429"/>
    </source>
</evidence>
<feature type="region of interest" description="Disordered" evidence="13">
    <location>
        <begin position="390"/>
        <end position="435"/>
    </location>
</feature>
<proteinExistence type="predicted"/>
<dbReference type="SMART" id="SM00028">
    <property type="entry name" value="TPR"/>
    <property type="match status" value="3"/>
</dbReference>
<keyword evidence="11" id="KW-0627">Porphyrin biosynthesis</keyword>
<feature type="compositionally biased region" description="Basic and acidic residues" evidence="13">
    <location>
        <begin position="410"/>
        <end position="419"/>
    </location>
</feature>
<dbReference type="InterPro" id="IPR019734">
    <property type="entry name" value="TPR_rpt"/>
</dbReference>
<dbReference type="PANTHER" id="PTHR45586:SF1">
    <property type="entry name" value="LIPOPOLYSACCHARIDE ASSEMBLY PROTEIN B"/>
    <property type="match status" value="1"/>
</dbReference>
<evidence type="ECO:0000256" key="14">
    <source>
        <dbReference type="SAM" id="Phobius"/>
    </source>
</evidence>
<feature type="repeat" description="TPR" evidence="12">
    <location>
        <begin position="153"/>
        <end position="186"/>
    </location>
</feature>
<keyword evidence="10 14" id="KW-0472">Membrane</keyword>
<dbReference type="GO" id="GO:0005886">
    <property type="term" value="C:plasma membrane"/>
    <property type="evidence" value="ECO:0007669"/>
    <property type="project" value="UniProtKB-SubCell"/>
</dbReference>
<keyword evidence="7" id="KW-0677">Repeat</keyword>
<sequence>MKALLIALVVLLAAVAAAAWLQPHTGYLVLSVAGWRIETSLIFAVLAVAVVLVVLQVLWVLLDRTVGLPKVLSHWSTRRRKEKARGEMAKGLLALAEGRYRRGEDLLLKHVERSDYPLINYLGAALCAQRRHATETRDSYLALAEQTARGSGSAVNLLQAQLYMESGQWEQALASLTSAYERNPNHHRTLEMMRDCCVALEDWERLGRLLKPLRKQGIIGSEEAEEYARYVARDKIRRAARIGLGDLESAWSRLPRAQRNDDDLVLTHAEALLELDEIDRAAVVLKGRIDETWDERLIMRFGALEQIDPEWQLQQLKRWLRQQPDNAALLYVAGRVALRLHDWDLAREYLEQALARRARPEVYMALGALLEFQERPDDARELYRKALGMVSESTSSDDLPELPVPSTLEGEVRPEDEIAVRQTGEEDPVALRSST</sequence>
<dbReference type="PROSITE" id="PS50005">
    <property type="entry name" value="TPR"/>
    <property type="match status" value="1"/>
</dbReference>
<comment type="function">
    <text evidence="1">Involved in a late step of protoheme IX synthesis.</text>
</comment>
<evidence type="ECO:0000256" key="4">
    <source>
        <dbReference type="ARBA" id="ARBA00022475"/>
    </source>
</evidence>
<dbReference type="Pfam" id="PF13432">
    <property type="entry name" value="TPR_16"/>
    <property type="match status" value="2"/>
</dbReference>